<keyword evidence="2" id="KW-1185">Reference proteome</keyword>
<reference evidence="1 2" key="1">
    <citation type="journal article" date="2019" name="Sci. Rep.">
        <title>Orb-weaving spider Araneus ventricosus genome elucidates the spidroin gene catalogue.</title>
        <authorList>
            <person name="Kono N."/>
            <person name="Nakamura H."/>
            <person name="Ohtoshi R."/>
            <person name="Moran D.A.P."/>
            <person name="Shinohara A."/>
            <person name="Yoshida Y."/>
            <person name="Fujiwara M."/>
            <person name="Mori M."/>
            <person name="Tomita M."/>
            <person name="Arakawa K."/>
        </authorList>
    </citation>
    <scope>NUCLEOTIDE SEQUENCE [LARGE SCALE GENOMIC DNA]</scope>
</reference>
<accession>A0A4Y2HD94</accession>
<dbReference type="PANTHER" id="PTHR11439:SF483">
    <property type="entry name" value="PEPTIDE SYNTHASE GLIP-LIKE, PUTATIVE (AFU_ORTHOLOGUE AFUA_3G12920)-RELATED"/>
    <property type="match status" value="1"/>
</dbReference>
<evidence type="ECO:0008006" key="3">
    <source>
        <dbReference type="Google" id="ProtNLM"/>
    </source>
</evidence>
<gene>
    <name evidence="1" type="ORF">AVEN_110954_1</name>
</gene>
<dbReference type="PANTHER" id="PTHR11439">
    <property type="entry name" value="GAG-POL-RELATED RETROTRANSPOSON"/>
    <property type="match status" value="1"/>
</dbReference>
<organism evidence="1 2">
    <name type="scientific">Araneus ventricosus</name>
    <name type="common">Orbweaver spider</name>
    <name type="synonym">Epeira ventricosa</name>
    <dbReference type="NCBI Taxonomy" id="182803"/>
    <lineage>
        <taxon>Eukaryota</taxon>
        <taxon>Metazoa</taxon>
        <taxon>Ecdysozoa</taxon>
        <taxon>Arthropoda</taxon>
        <taxon>Chelicerata</taxon>
        <taxon>Arachnida</taxon>
        <taxon>Araneae</taxon>
        <taxon>Araneomorphae</taxon>
        <taxon>Entelegynae</taxon>
        <taxon>Araneoidea</taxon>
        <taxon>Araneidae</taxon>
        <taxon>Araneus</taxon>
    </lineage>
</organism>
<proteinExistence type="predicted"/>
<sequence length="113" mass="12710">MIYYQTIPSIGKTVGALLYIATVSRPDIEVSVNILSRRNEIPRERDWSAVKRIIRHLKATAELKLIINKDKEPILTAFCDADWANDKSDRNSASGMYSNLVIAQFNGSFIHGS</sequence>
<evidence type="ECO:0000313" key="2">
    <source>
        <dbReference type="Proteomes" id="UP000499080"/>
    </source>
</evidence>
<dbReference type="EMBL" id="BGPR01001858">
    <property type="protein sequence ID" value="GBM63274.1"/>
    <property type="molecule type" value="Genomic_DNA"/>
</dbReference>
<comment type="caution">
    <text evidence="1">The sequence shown here is derived from an EMBL/GenBank/DDBJ whole genome shotgun (WGS) entry which is preliminary data.</text>
</comment>
<dbReference type="AlphaFoldDB" id="A0A4Y2HD94"/>
<protein>
    <recommendedName>
        <fullName evidence="3">Retrovirus-related Pol polyprotein from transposon TNT 1-94</fullName>
    </recommendedName>
</protein>
<evidence type="ECO:0000313" key="1">
    <source>
        <dbReference type="EMBL" id="GBM63274.1"/>
    </source>
</evidence>
<dbReference type="Proteomes" id="UP000499080">
    <property type="component" value="Unassembled WGS sequence"/>
</dbReference>
<dbReference type="OrthoDB" id="6432544at2759"/>
<name>A0A4Y2HD94_ARAVE</name>